<dbReference type="InterPro" id="IPR014284">
    <property type="entry name" value="RNA_pol_sigma-70_dom"/>
</dbReference>
<organism evidence="7 8">
    <name type="scientific">Aeromicrobium piscarium</name>
    <dbReference type="NCBI Taxonomy" id="2590901"/>
    <lineage>
        <taxon>Bacteria</taxon>
        <taxon>Bacillati</taxon>
        <taxon>Actinomycetota</taxon>
        <taxon>Actinomycetes</taxon>
        <taxon>Propionibacteriales</taxon>
        <taxon>Nocardioidaceae</taxon>
        <taxon>Aeromicrobium</taxon>
    </lineage>
</organism>
<evidence type="ECO:0000259" key="6">
    <source>
        <dbReference type="Pfam" id="PF08281"/>
    </source>
</evidence>
<dbReference type="InterPro" id="IPR036388">
    <property type="entry name" value="WH-like_DNA-bd_sf"/>
</dbReference>
<proteinExistence type="inferred from homology"/>
<dbReference type="InterPro" id="IPR013249">
    <property type="entry name" value="RNA_pol_sigma70_r4_t2"/>
</dbReference>
<keyword evidence="5" id="KW-0804">Transcription</keyword>
<dbReference type="CDD" id="cd06171">
    <property type="entry name" value="Sigma70_r4"/>
    <property type="match status" value="1"/>
</dbReference>
<dbReference type="EMBL" id="VLNT01000001">
    <property type="protein sequence ID" value="TSD68370.1"/>
    <property type="molecule type" value="Genomic_DNA"/>
</dbReference>
<keyword evidence="3" id="KW-0731">Sigma factor</keyword>
<protein>
    <submittedName>
        <fullName evidence="7">Sigma-70 family RNA polymerase sigma factor</fullName>
    </submittedName>
</protein>
<dbReference type="SUPFAM" id="SSF88659">
    <property type="entry name" value="Sigma3 and sigma4 domains of RNA polymerase sigma factors"/>
    <property type="match status" value="1"/>
</dbReference>
<comment type="caution">
    <text evidence="7">The sequence shown here is derived from an EMBL/GenBank/DDBJ whole genome shotgun (WGS) entry which is preliminary data.</text>
</comment>
<evidence type="ECO:0000256" key="4">
    <source>
        <dbReference type="ARBA" id="ARBA00023125"/>
    </source>
</evidence>
<keyword evidence="8" id="KW-1185">Reference proteome</keyword>
<dbReference type="GO" id="GO:0003677">
    <property type="term" value="F:DNA binding"/>
    <property type="evidence" value="ECO:0007669"/>
    <property type="project" value="UniProtKB-KW"/>
</dbReference>
<dbReference type="Pfam" id="PF08281">
    <property type="entry name" value="Sigma70_r4_2"/>
    <property type="match status" value="1"/>
</dbReference>
<dbReference type="PANTHER" id="PTHR43133">
    <property type="entry name" value="RNA POLYMERASE ECF-TYPE SIGMA FACTO"/>
    <property type="match status" value="1"/>
</dbReference>
<dbReference type="GO" id="GO:0016987">
    <property type="term" value="F:sigma factor activity"/>
    <property type="evidence" value="ECO:0007669"/>
    <property type="project" value="UniProtKB-KW"/>
</dbReference>
<accession>A0A554SPU1</accession>
<keyword evidence="2" id="KW-0805">Transcription regulation</keyword>
<dbReference type="PANTHER" id="PTHR43133:SF8">
    <property type="entry name" value="RNA POLYMERASE SIGMA FACTOR HI_1459-RELATED"/>
    <property type="match status" value="1"/>
</dbReference>
<dbReference type="NCBIfam" id="TIGR02937">
    <property type="entry name" value="sigma70-ECF"/>
    <property type="match status" value="1"/>
</dbReference>
<evidence type="ECO:0000256" key="2">
    <source>
        <dbReference type="ARBA" id="ARBA00023015"/>
    </source>
</evidence>
<dbReference type="InterPro" id="IPR039425">
    <property type="entry name" value="RNA_pol_sigma-70-like"/>
</dbReference>
<dbReference type="OrthoDB" id="5244716at2"/>
<evidence type="ECO:0000313" key="8">
    <source>
        <dbReference type="Proteomes" id="UP000316988"/>
    </source>
</evidence>
<dbReference type="InterPro" id="IPR013324">
    <property type="entry name" value="RNA_pol_sigma_r3/r4-like"/>
</dbReference>
<gene>
    <name evidence="7" type="ORF">FNM00_01895</name>
</gene>
<name>A0A554SPU1_9ACTN</name>
<reference evidence="7 8" key="1">
    <citation type="submission" date="2019-07" db="EMBL/GenBank/DDBJ databases">
        <authorList>
            <person name="Zhao L.H."/>
        </authorList>
    </citation>
    <scope>NUCLEOTIDE SEQUENCE [LARGE SCALE GENOMIC DNA]</scope>
    <source>
        <strain evidence="7 8">Co35</strain>
    </source>
</reference>
<evidence type="ECO:0000313" key="7">
    <source>
        <dbReference type="EMBL" id="TSD68370.1"/>
    </source>
</evidence>
<evidence type="ECO:0000256" key="5">
    <source>
        <dbReference type="ARBA" id="ARBA00023163"/>
    </source>
</evidence>
<sequence length="197" mass="22945">MRITFFDERFPPRGETIGMWTMPVWYVPPSSAMTRLSRRSWIGTARACSASRGECWPMTTTRARRFRTPSSPRGRTSSLSRDFRALRTWLFSLTHRRAADIRRRRRPTPTDDEILAGRTVDALADPSRVVLEHDLLAALQTTLTSLPWRQRAVWVLREIEELSYDELAEALSMSPDAVRGQLYRARRHVADRMEAWR</sequence>
<dbReference type="Proteomes" id="UP000316988">
    <property type="component" value="Unassembled WGS sequence"/>
</dbReference>
<keyword evidence="4" id="KW-0238">DNA-binding</keyword>
<comment type="similarity">
    <text evidence="1">Belongs to the sigma-70 factor family. ECF subfamily.</text>
</comment>
<dbReference type="Gene3D" id="1.10.10.10">
    <property type="entry name" value="Winged helix-like DNA-binding domain superfamily/Winged helix DNA-binding domain"/>
    <property type="match status" value="1"/>
</dbReference>
<feature type="domain" description="RNA polymerase sigma factor 70 region 4 type 2" evidence="6">
    <location>
        <begin position="137"/>
        <end position="188"/>
    </location>
</feature>
<evidence type="ECO:0000256" key="1">
    <source>
        <dbReference type="ARBA" id="ARBA00010641"/>
    </source>
</evidence>
<dbReference type="GO" id="GO:0006352">
    <property type="term" value="P:DNA-templated transcription initiation"/>
    <property type="evidence" value="ECO:0007669"/>
    <property type="project" value="InterPro"/>
</dbReference>
<dbReference type="AlphaFoldDB" id="A0A554SPU1"/>
<evidence type="ECO:0000256" key="3">
    <source>
        <dbReference type="ARBA" id="ARBA00023082"/>
    </source>
</evidence>